<organism evidence="1">
    <name type="scientific">Anguilla anguilla</name>
    <name type="common">European freshwater eel</name>
    <name type="synonym">Muraena anguilla</name>
    <dbReference type="NCBI Taxonomy" id="7936"/>
    <lineage>
        <taxon>Eukaryota</taxon>
        <taxon>Metazoa</taxon>
        <taxon>Chordata</taxon>
        <taxon>Craniata</taxon>
        <taxon>Vertebrata</taxon>
        <taxon>Euteleostomi</taxon>
        <taxon>Actinopterygii</taxon>
        <taxon>Neopterygii</taxon>
        <taxon>Teleostei</taxon>
        <taxon>Anguilliformes</taxon>
        <taxon>Anguillidae</taxon>
        <taxon>Anguilla</taxon>
    </lineage>
</organism>
<evidence type="ECO:0000313" key="1">
    <source>
        <dbReference type="EMBL" id="JAH67585.1"/>
    </source>
</evidence>
<dbReference type="AlphaFoldDB" id="A0A0E9UQU7"/>
<dbReference type="EMBL" id="GBXM01040992">
    <property type="protein sequence ID" value="JAH67585.1"/>
    <property type="molecule type" value="Transcribed_RNA"/>
</dbReference>
<protein>
    <submittedName>
        <fullName evidence="1">Uncharacterized protein</fullName>
    </submittedName>
</protein>
<sequence length="32" mass="3785">MEVILCTCACVRVRVCFERIYFVRTVSIVLYV</sequence>
<reference evidence="1" key="2">
    <citation type="journal article" date="2015" name="Fish Shellfish Immunol.">
        <title>Early steps in the European eel (Anguilla anguilla)-Vibrio vulnificus interaction in the gills: Role of the RtxA13 toxin.</title>
        <authorList>
            <person name="Callol A."/>
            <person name="Pajuelo D."/>
            <person name="Ebbesson L."/>
            <person name="Teles M."/>
            <person name="MacKenzie S."/>
            <person name="Amaro C."/>
        </authorList>
    </citation>
    <scope>NUCLEOTIDE SEQUENCE</scope>
</reference>
<name>A0A0E9UQU7_ANGAN</name>
<reference evidence="1" key="1">
    <citation type="submission" date="2014-11" db="EMBL/GenBank/DDBJ databases">
        <authorList>
            <person name="Amaro Gonzalez C."/>
        </authorList>
    </citation>
    <scope>NUCLEOTIDE SEQUENCE</scope>
</reference>
<accession>A0A0E9UQU7</accession>
<proteinExistence type="predicted"/>